<name>A0A8T8HSK1_9PSEU</name>
<reference evidence="1" key="1">
    <citation type="submission" date="2021-04" db="EMBL/GenBank/DDBJ databases">
        <title>Saccharothrix algeriensis WGS.</title>
        <authorList>
            <person name="Stuskova K."/>
            <person name="Hakalova E."/>
            <person name="Tebbal A.B."/>
            <person name="Eichmeier A."/>
        </authorList>
    </citation>
    <scope>NUCLEOTIDE SEQUENCE</scope>
    <source>
        <strain evidence="1">NRRL B-24137</strain>
    </source>
</reference>
<accession>A0A8T8HSK1</accession>
<dbReference type="EMBL" id="CP072788">
    <property type="protein sequence ID" value="QTR01513.1"/>
    <property type="molecule type" value="Genomic_DNA"/>
</dbReference>
<evidence type="ECO:0000313" key="1">
    <source>
        <dbReference type="EMBL" id="QTR01513.1"/>
    </source>
</evidence>
<feature type="non-terminal residue" evidence="1">
    <location>
        <position position="113"/>
    </location>
</feature>
<gene>
    <name evidence="1" type="ORF">J7S33_19215</name>
</gene>
<sequence length="113" mass="11315">MSGSAMERLQAKAAELQSRLGGISTGLRGLQLGPSALGPIGMFTVSGLNSSTTNSVEQVDRAATTFGNVQAGLRATQQTHVLTDANSSKEFGRIIPYSGALGPPGGPSGGPSG</sequence>
<dbReference type="AlphaFoldDB" id="A0A8T8HSK1"/>
<protein>
    <submittedName>
        <fullName evidence="1">Uncharacterized protein</fullName>
    </submittedName>
</protein>
<proteinExistence type="predicted"/>
<dbReference type="Proteomes" id="UP000671828">
    <property type="component" value="Chromosome"/>
</dbReference>
<evidence type="ECO:0000313" key="2">
    <source>
        <dbReference type="Proteomes" id="UP000671828"/>
    </source>
</evidence>
<organism evidence="1 2">
    <name type="scientific">Saccharothrix algeriensis</name>
    <dbReference type="NCBI Taxonomy" id="173560"/>
    <lineage>
        <taxon>Bacteria</taxon>
        <taxon>Bacillati</taxon>
        <taxon>Actinomycetota</taxon>
        <taxon>Actinomycetes</taxon>
        <taxon>Pseudonocardiales</taxon>
        <taxon>Pseudonocardiaceae</taxon>
        <taxon>Saccharothrix</taxon>
    </lineage>
</organism>